<reference evidence="21 22" key="1">
    <citation type="submission" date="2014-04" db="EMBL/GenBank/DDBJ databases">
        <title>Draft genome sequence of Hydrogenovibrio marinus MH-110, a model organism for aerobic H2 metabolism.</title>
        <authorList>
            <person name="Cha H.J."/>
            <person name="Jo B.H."/>
            <person name="Hwang B.H."/>
        </authorList>
    </citation>
    <scope>NUCLEOTIDE SEQUENCE [LARGE SCALE GENOMIC DNA]</scope>
    <source>
        <strain evidence="21 22">MH-110</strain>
    </source>
</reference>
<comment type="similarity">
    <text evidence="3 18">In the N-terminal section; belongs to the N-acetylglucosamine-1-phosphate uridyltransferase family.</text>
</comment>
<dbReference type="InterPro" id="IPR029044">
    <property type="entry name" value="Nucleotide-diphossugar_trans"/>
</dbReference>
<dbReference type="PANTHER" id="PTHR43584:SF3">
    <property type="entry name" value="BIFUNCTIONAL PROTEIN GLMU"/>
    <property type="match status" value="1"/>
</dbReference>
<dbReference type="SUPFAM" id="SSF51161">
    <property type="entry name" value="Trimeric LpxA-like enzymes"/>
    <property type="match status" value="1"/>
</dbReference>
<dbReference type="InterPro" id="IPR001451">
    <property type="entry name" value="Hexapep"/>
</dbReference>
<dbReference type="GO" id="GO:0005737">
    <property type="term" value="C:cytoplasm"/>
    <property type="evidence" value="ECO:0007669"/>
    <property type="project" value="UniProtKB-SubCell"/>
</dbReference>
<feature type="binding site" evidence="18">
    <location>
        <position position="350"/>
    </location>
    <ligand>
        <name>UDP-N-acetyl-alpha-D-glucosamine</name>
        <dbReference type="ChEBI" id="CHEBI:57705"/>
    </ligand>
</feature>
<feature type="binding site" evidence="18">
    <location>
        <position position="379"/>
    </location>
    <ligand>
        <name>acetyl-CoA</name>
        <dbReference type="ChEBI" id="CHEBI:57288"/>
    </ligand>
</feature>
<dbReference type="PANTHER" id="PTHR43584">
    <property type="entry name" value="NUCLEOTIDYL TRANSFERASE"/>
    <property type="match status" value="1"/>
</dbReference>
<dbReference type="UniPathway" id="UPA00973"/>
<evidence type="ECO:0000256" key="2">
    <source>
        <dbReference type="ARBA" id="ARBA00007707"/>
    </source>
</evidence>
<keyword evidence="6 18" id="KW-0548">Nucleotidyltransferase</keyword>
<comment type="pathway">
    <text evidence="18">Nucleotide-sugar biosynthesis; UDP-N-acetyl-alpha-D-glucosamine biosynthesis; UDP-N-acetyl-alpha-D-glucosamine from N-acetyl-alpha-D-glucosamine 1-phosphate: step 1/1.</text>
</comment>
<feature type="binding site" evidence="18">
    <location>
        <position position="168"/>
    </location>
    <ligand>
        <name>UDP-N-acetyl-alpha-D-glucosamine</name>
        <dbReference type="ChEBI" id="CHEBI:57705"/>
    </ligand>
</feature>
<dbReference type="GO" id="GO:0000902">
    <property type="term" value="P:cell morphogenesis"/>
    <property type="evidence" value="ECO:0007669"/>
    <property type="project" value="UniProtKB-UniRule"/>
</dbReference>
<evidence type="ECO:0000256" key="18">
    <source>
        <dbReference type="HAMAP-Rule" id="MF_01631"/>
    </source>
</evidence>
<keyword evidence="7 18" id="KW-0479">Metal-binding</keyword>
<comment type="function">
    <text evidence="17 18">Catalyzes the last two sequential reactions in the de novo biosynthetic pathway for UDP-N-acetylglucosamine (UDP-GlcNAc). The C-terminal domain catalyzes the transfer of acetyl group from acetyl coenzyme A to glucosamine-1-phosphate (GlcN-1-P) to produce N-acetylglucosamine-1-phosphate (GlcNAc-1-P), which is converted into UDP-GlcNAc by the transfer of uridine 5-monophosphate (from uridine 5-triphosphate), a reaction catalyzed by the N-terminal domain.</text>
</comment>
<comment type="pathway">
    <text evidence="18">Bacterial outer membrane biogenesis; LPS lipid A biosynthesis.</text>
</comment>
<feature type="binding site" evidence="18">
    <location>
        <position position="422"/>
    </location>
    <ligand>
        <name>acetyl-CoA</name>
        <dbReference type="ChEBI" id="CHEBI:57288"/>
    </ligand>
</feature>
<dbReference type="Pfam" id="PF12804">
    <property type="entry name" value="NTP_transf_3"/>
    <property type="match status" value="1"/>
</dbReference>
<dbReference type="InterPro" id="IPR050065">
    <property type="entry name" value="GlmU-like"/>
</dbReference>
<evidence type="ECO:0000256" key="13">
    <source>
        <dbReference type="ARBA" id="ARBA00023315"/>
    </source>
</evidence>
<evidence type="ECO:0000256" key="16">
    <source>
        <dbReference type="ARBA" id="ARBA00048493"/>
    </source>
</evidence>
<dbReference type="GO" id="GO:0003977">
    <property type="term" value="F:UDP-N-acetylglucosamine diphosphorylase activity"/>
    <property type="evidence" value="ECO:0007669"/>
    <property type="project" value="UniProtKB-UniRule"/>
</dbReference>
<feature type="region of interest" description="N-acetyltransferase" evidence="18">
    <location>
        <begin position="250"/>
        <end position="457"/>
    </location>
</feature>
<dbReference type="HAMAP" id="MF_01631">
    <property type="entry name" value="GlmU"/>
    <property type="match status" value="1"/>
</dbReference>
<dbReference type="NCBIfam" id="TIGR01173">
    <property type="entry name" value="glmU"/>
    <property type="match status" value="1"/>
</dbReference>
<evidence type="ECO:0000256" key="11">
    <source>
        <dbReference type="ARBA" id="ARBA00022984"/>
    </source>
</evidence>
<feature type="binding site" evidence="18">
    <location>
        <position position="226"/>
    </location>
    <ligand>
        <name>Mg(2+)</name>
        <dbReference type="ChEBI" id="CHEBI:18420"/>
    </ligand>
</feature>
<comment type="similarity">
    <text evidence="2 18">In the C-terminal section; belongs to the transferase hexapeptide repeat family.</text>
</comment>
<keyword evidence="14 18" id="KW-0961">Cell wall biogenesis/degradation</keyword>
<feature type="binding site" evidence="18">
    <location>
        <begin position="78"/>
        <end position="79"/>
    </location>
    <ligand>
        <name>UDP-N-acetyl-alpha-D-glucosamine</name>
        <dbReference type="ChEBI" id="CHEBI:57705"/>
    </ligand>
</feature>
<dbReference type="AlphaFoldDB" id="A0A066ZRN6"/>
<dbReference type="GO" id="GO:0009252">
    <property type="term" value="P:peptidoglycan biosynthetic process"/>
    <property type="evidence" value="ECO:0007669"/>
    <property type="project" value="UniProtKB-UniRule"/>
</dbReference>
<feature type="active site" description="Proton acceptor" evidence="18">
    <location>
        <position position="362"/>
    </location>
</feature>
<comment type="subcellular location">
    <subcellularLocation>
        <location evidence="1 18">Cytoplasm</location>
    </subcellularLocation>
</comment>
<accession>A0A066ZRN6</accession>
<feature type="binding site" evidence="18">
    <location>
        <position position="102"/>
    </location>
    <ligand>
        <name>Mg(2+)</name>
        <dbReference type="ChEBI" id="CHEBI:18420"/>
    </ligand>
</feature>
<feature type="binding site" evidence="18">
    <location>
        <begin position="100"/>
        <end position="102"/>
    </location>
    <ligand>
        <name>UDP-N-acetyl-alpha-D-glucosamine</name>
        <dbReference type="ChEBI" id="CHEBI:57705"/>
    </ligand>
</feature>
<feature type="binding site" evidence="18">
    <location>
        <position position="439"/>
    </location>
    <ligand>
        <name>acetyl-CoA</name>
        <dbReference type="ChEBI" id="CHEBI:57288"/>
    </ligand>
</feature>
<dbReference type="Gene3D" id="3.90.550.10">
    <property type="entry name" value="Spore Coat Polysaccharide Biosynthesis Protein SpsA, Chain A"/>
    <property type="match status" value="1"/>
</dbReference>
<comment type="catalytic activity">
    <reaction evidence="15 18">
        <text>alpha-D-glucosamine 1-phosphate + acetyl-CoA = N-acetyl-alpha-D-glucosamine 1-phosphate + CoA + H(+)</text>
        <dbReference type="Rhea" id="RHEA:13725"/>
        <dbReference type="ChEBI" id="CHEBI:15378"/>
        <dbReference type="ChEBI" id="CHEBI:57287"/>
        <dbReference type="ChEBI" id="CHEBI:57288"/>
        <dbReference type="ChEBI" id="CHEBI:57776"/>
        <dbReference type="ChEBI" id="CHEBI:58516"/>
        <dbReference type="EC" id="2.3.1.157"/>
    </reaction>
</comment>
<keyword evidence="8 18" id="KW-0677">Repeat</keyword>
<dbReference type="Pfam" id="PF25087">
    <property type="entry name" value="GMPPB_C"/>
    <property type="match status" value="1"/>
</dbReference>
<dbReference type="Gene3D" id="2.160.10.10">
    <property type="entry name" value="Hexapeptide repeat proteins"/>
    <property type="match status" value="1"/>
</dbReference>
<dbReference type="InterPro" id="IPR025877">
    <property type="entry name" value="MobA-like_NTP_Trfase"/>
</dbReference>
<evidence type="ECO:0000256" key="9">
    <source>
        <dbReference type="ARBA" id="ARBA00022842"/>
    </source>
</evidence>
<feature type="binding site" evidence="18">
    <location>
        <position position="22"/>
    </location>
    <ligand>
        <name>UDP-N-acetyl-alpha-D-glucosamine</name>
        <dbReference type="ChEBI" id="CHEBI:57705"/>
    </ligand>
</feature>
<evidence type="ECO:0000256" key="7">
    <source>
        <dbReference type="ARBA" id="ARBA00022723"/>
    </source>
</evidence>
<comment type="pathway">
    <text evidence="18">Nucleotide-sugar biosynthesis; UDP-N-acetyl-alpha-D-glucosamine biosynthesis; N-acetyl-alpha-D-glucosamine 1-phosphate from alpha-D-glucosamine 6-phosphate (route II): step 2/2.</text>
</comment>
<feature type="binding site" evidence="18">
    <location>
        <position position="73"/>
    </location>
    <ligand>
        <name>UDP-N-acetyl-alpha-D-glucosamine</name>
        <dbReference type="ChEBI" id="CHEBI:57705"/>
    </ligand>
</feature>
<feature type="region of interest" description="Linker" evidence="18">
    <location>
        <begin position="229"/>
        <end position="249"/>
    </location>
</feature>
<gene>
    <name evidence="18 21" type="primary">glmU</name>
    <name evidence="21" type="ORF">EI16_07610</name>
</gene>
<feature type="binding site" evidence="18">
    <location>
        <position position="332"/>
    </location>
    <ligand>
        <name>UDP-N-acetyl-alpha-D-glucosamine</name>
        <dbReference type="ChEBI" id="CHEBI:57705"/>
    </ligand>
</feature>
<feature type="region of interest" description="Pyrophosphorylase" evidence="18">
    <location>
        <begin position="1"/>
        <end position="228"/>
    </location>
</feature>
<dbReference type="InterPro" id="IPR005882">
    <property type="entry name" value="Bifunctional_GlmU"/>
</dbReference>
<dbReference type="Pfam" id="PF00132">
    <property type="entry name" value="Hexapep"/>
    <property type="match status" value="1"/>
</dbReference>
<keyword evidence="22" id="KW-1185">Reference proteome</keyword>
<dbReference type="SUPFAM" id="SSF53448">
    <property type="entry name" value="Nucleotide-diphospho-sugar transferases"/>
    <property type="match status" value="1"/>
</dbReference>
<name>A0A066ZRN6_HYDMR</name>
<protein>
    <recommendedName>
        <fullName evidence="18">Bifunctional protein GlmU</fullName>
    </recommendedName>
    <domain>
        <recommendedName>
            <fullName evidence="18">UDP-N-acetylglucosamine pyrophosphorylase</fullName>
            <ecNumber evidence="18">2.7.7.23</ecNumber>
        </recommendedName>
        <alternativeName>
            <fullName evidence="18">N-acetylglucosamine-1-phosphate uridyltransferase</fullName>
        </alternativeName>
    </domain>
    <domain>
        <recommendedName>
            <fullName evidence="18">Glucosamine-1-phosphate N-acetyltransferase</fullName>
            <ecNumber evidence="18">2.3.1.157</ecNumber>
        </recommendedName>
    </domain>
</protein>
<evidence type="ECO:0000256" key="17">
    <source>
        <dbReference type="ARBA" id="ARBA00049628"/>
    </source>
</evidence>
<dbReference type="EC" id="2.3.1.157" evidence="18"/>
<proteinExistence type="inferred from homology"/>
<keyword evidence="12 18" id="KW-0511">Multifunctional enzyme</keyword>
<sequence>MPLKVIILAAGKGTRMRSKLPKVLQPLASKPLLDHVVATSEKLRADNILAVIGHGADQVKETIQSVHLNFVLQPQQLGTGHAVQQAVDHFQDEDDVLVLYGDVPLTRKETLEGLLGQLNDKAPLALLTTNLEDATGYGRIVRNERQQVTEIVEEKDASNEQKHIKEINTGIMAAKGKWLKQWLSNLSNDNAQGEYYLTDIIAMCVSDGFHVETAQPASLMEVLGVNNKQQLQDLERQYQRALAADLMEQGVTLIDAERIDVRGELVVGQDVEIDVNVVFEGKVSLGSGVKIGANCIIKDCAVSDGVKIEAFSHLDSAEIGADCVIGPYARIRPGTVLAEKVKIGNFVETKKAVIGYGSKVNHLSYVGDTLMGQNCNIGAGTITCNYDGVNKHLTKIGDNVFVGSDTQLVAPVEIESDATIGAGSTITKTAPSGELTLSRSKQLTIKGWQKPIKKEKS</sequence>
<keyword evidence="5 18" id="KW-0808">Transferase</keyword>
<evidence type="ECO:0000313" key="21">
    <source>
        <dbReference type="EMBL" id="KDN96147.1"/>
    </source>
</evidence>
<feature type="binding site" evidence="18">
    <location>
        <position position="365"/>
    </location>
    <ligand>
        <name>UDP-N-acetyl-alpha-D-glucosamine</name>
        <dbReference type="ChEBI" id="CHEBI:57705"/>
    </ligand>
</feature>
<feature type="binding site" evidence="18">
    <location>
        <begin position="385"/>
        <end position="386"/>
    </location>
    <ligand>
        <name>acetyl-CoA</name>
        <dbReference type="ChEBI" id="CHEBI:57288"/>
    </ligand>
</feature>
<feature type="binding site" evidence="18">
    <location>
        <position position="226"/>
    </location>
    <ligand>
        <name>UDP-N-acetyl-alpha-D-glucosamine</name>
        <dbReference type="ChEBI" id="CHEBI:57705"/>
    </ligand>
</feature>
<feature type="domain" description="Mannose-1-phosphate guanyltransferase C-terminal" evidence="20">
    <location>
        <begin position="262"/>
        <end position="352"/>
    </location>
</feature>
<comment type="subunit">
    <text evidence="18">Homotrimer.</text>
</comment>
<keyword evidence="10 18" id="KW-0133">Cell shape</keyword>
<evidence type="ECO:0000256" key="14">
    <source>
        <dbReference type="ARBA" id="ARBA00023316"/>
    </source>
</evidence>
<comment type="cofactor">
    <cofactor evidence="18">
        <name>Mg(2+)</name>
        <dbReference type="ChEBI" id="CHEBI:18420"/>
    </cofactor>
    <text evidence="18">Binds 1 Mg(2+) ion per subunit.</text>
</comment>
<dbReference type="Proteomes" id="UP000027341">
    <property type="component" value="Unassembled WGS sequence"/>
</dbReference>
<feature type="binding site" evidence="18">
    <location>
        <position position="404"/>
    </location>
    <ligand>
        <name>acetyl-CoA</name>
        <dbReference type="ChEBI" id="CHEBI:57288"/>
    </ligand>
</feature>
<evidence type="ECO:0000256" key="4">
    <source>
        <dbReference type="ARBA" id="ARBA00022490"/>
    </source>
</evidence>
<dbReference type="GO" id="GO:0016020">
    <property type="term" value="C:membrane"/>
    <property type="evidence" value="ECO:0007669"/>
    <property type="project" value="GOC"/>
</dbReference>
<dbReference type="InterPro" id="IPR056729">
    <property type="entry name" value="GMPPB_C"/>
</dbReference>
<evidence type="ECO:0000256" key="15">
    <source>
        <dbReference type="ARBA" id="ARBA00048247"/>
    </source>
</evidence>
<dbReference type="GO" id="GO:0019134">
    <property type="term" value="F:glucosamine-1-phosphate N-acetyltransferase activity"/>
    <property type="evidence" value="ECO:0007669"/>
    <property type="project" value="UniProtKB-UniRule"/>
</dbReference>
<dbReference type="InterPro" id="IPR011004">
    <property type="entry name" value="Trimer_LpxA-like_sf"/>
</dbReference>
<evidence type="ECO:0000256" key="8">
    <source>
        <dbReference type="ARBA" id="ARBA00022737"/>
    </source>
</evidence>
<dbReference type="GO" id="GO:0006048">
    <property type="term" value="P:UDP-N-acetylglucosamine biosynthetic process"/>
    <property type="evidence" value="ECO:0007669"/>
    <property type="project" value="UniProtKB-UniPathway"/>
</dbReference>
<evidence type="ECO:0000313" key="22">
    <source>
        <dbReference type="Proteomes" id="UP000027341"/>
    </source>
</evidence>
<comment type="caution">
    <text evidence="21">The sequence shown here is derived from an EMBL/GenBank/DDBJ whole genome shotgun (WGS) entry which is preliminary data.</text>
</comment>
<evidence type="ECO:0000256" key="3">
    <source>
        <dbReference type="ARBA" id="ARBA00007947"/>
    </source>
</evidence>
<evidence type="ECO:0000259" key="20">
    <source>
        <dbReference type="Pfam" id="PF25087"/>
    </source>
</evidence>
<dbReference type="InterPro" id="IPR038009">
    <property type="entry name" value="GlmU_C_LbH"/>
</dbReference>
<dbReference type="GO" id="GO:0008360">
    <property type="term" value="P:regulation of cell shape"/>
    <property type="evidence" value="ECO:0007669"/>
    <property type="project" value="UniProtKB-KW"/>
</dbReference>
<keyword evidence="9 18" id="KW-0460">Magnesium</keyword>
<feature type="binding site" evidence="18">
    <location>
        <begin position="8"/>
        <end position="11"/>
    </location>
    <ligand>
        <name>UDP-N-acetyl-alpha-D-glucosamine</name>
        <dbReference type="ChEBI" id="CHEBI:57705"/>
    </ligand>
</feature>
<dbReference type="RefSeq" id="WP_029911680.1">
    <property type="nucleotide sequence ID" value="NZ_AP020335.1"/>
</dbReference>
<dbReference type="UniPathway" id="UPA00113">
    <property type="reaction ID" value="UER00532"/>
</dbReference>
<dbReference type="EC" id="2.7.7.23" evidence="18"/>
<dbReference type="CDD" id="cd02540">
    <property type="entry name" value="GT2_GlmU_N_bac"/>
    <property type="match status" value="1"/>
</dbReference>
<dbReference type="STRING" id="28885.EI16_07610"/>
<feature type="binding site" evidence="18">
    <location>
        <position position="138"/>
    </location>
    <ligand>
        <name>UDP-N-acetyl-alpha-D-glucosamine</name>
        <dbReference type="ChEBI" id="CHEBI:57705"/>
    </ligand>
</feature>
<keyword evidence="4 18" id="KW-0963">Cytoplasm</keyword>
<evidence type="ECO:0000256" key="6">
    <source>
        <dbReference type="ARBA" id="ARBA00022695"/>
    </source>
</evidence>
<feature type="domain" description="MobA-like NTP transferase" evidence="19">
    <location>
        <begin position="5"/>
        <end position="129"/>
    </location>
</feature>
<dbReference type="GO" id="GO:0009245">
    <property type="term" value="P:lipid A biosynthetic process"/>
    <property type="evidence" value="ECO:0007669"/>
    <property type="project" value="UniProtKB-UniRule"/>
</dbReference>
<evidence type="ECO:0000259" key="19">
    <source>
        <dbReference type="Pfam" id="PF12804"/>
    </source>
</evidence>
<feature type="binding site" evidence="18">
    <location>
        <position position="153"/>
    </location>
    <ligand>
        <name>UDP-N-acetyl-alpha-D-glucosamine</name>
        <dbReference type="ChEBI" id="CHEBI:57705"/>
    </ligand>
</feature>
<evidence type="ECO:0000256" key="12">
    <source>
        <dbReference type="ARBA" id="ARBA00023268"/>
    </source>
</evidence>
<feature type="binding site" evidence="18">
    <location>
        <position position="376"/>
    </location>
    <ligand>
        <name>UDP-N-acetyl-alpha-D-glucosamine</name>
        <dbReference type="ChEBI" id="CHEBI:57705"/>
    </ligand>
</feature>
<organism evidence="21 22">
    <name type="scientific">Hydrogenovibrio marinus</name>
    <dbReference type="NCBI Taxonomy" id="28885"/>
    <lineage>
        <taxon>Bacteria</taxon>
        <taxon>Pseudomonadati</taxon>
        <taxon>Pseudomonadota</taxon>
        <taxon>Gammaproteobacteria</taxon>
        <taxon>Thiotrichales</taxon>
        <taxon>Piscirickettsiaceae</taxon>
        <taxon>Hydrogenovibrio</taxon>
    </lineage>
</organism>
<dbReference type="GO" id="GO:0071555">
    <property type="term" value="P:cell wall organization"/>
    <property type="evidence" value="ECO:0007669"/>
    <property type="project" value="UniProtKB-KW"/>
</dbReference>
<evidence type="ECO:0000256" key="5">
    <source>
        <dbReference type="ARBA" id="ARBA00022679"/>
    </source>
</evidence>
<comment type="catalytic activity">
    <reaction evidence="16 18">
        <text>N-acetyl-alpha-D-glucosamine 1-phosphate + UTP + H(+) = UDP-N-acetyl-alpha-D-glucosamine + diphosphate</text>
        <dbReference type="Rhea" id="RHEA:13509"/>
        <dbReference type="ChEBI" id="CHEBI:15378"/>
        <dbReference type="ChEBI" id="CHEBI:33019"/>
        <dbReference type="ChEBI" id="CHEBI:46398"/>
        <dbReference type="ChEBI" id="CHEBI:57705"/>
        <dbReference type="ChEBI" id="CHEBI:57776"/>
        <dbReference type="EC" id="2.7.7.23"/>
    </reaction>
</comment>
<keyword evidence="11 18" id="KW-0573">Peptidoglycan synthesis</keyword>
<evidence type="ECO:0000256" key="1">
    <source>
        <dbReference type="ARBA" id="ARBA00004496"/>
    </source>
</evidence>
<dbReference type="EMBL" id="JMIU01000001">
    <property type="protein sequence ID" value="KDN96147.1"/>
    <property type="molecule type" value="Genomic_DNA"/>
</dbReference>
<keyword evidence="13 18" id="KW-0012">Acyltransferase</keyword>
<evidence type="ECO:0000256" key="10">
    <source>
        <dbReference type="ARBA" id="ARBA00022960"/>
    </source>
</evidence>
<dbReference type="GO" id="GO:0000287">
    <property type="term" value="F:magnesium ion binding"/>
    <property type="evidence" value="ECO:0007669"/>
    <property type="project" value="UniProtKB-UniRule"/>
</dbReference>
<dbReference type="CDD" id="cd03353">
    <property type="entry name" value="LbH_GlmU_C"/>
    <property type="match status" value="1"/>
</dbReference>